<evidence type="ECO:0000313" key="7">
    <source>
        <dbReference type="EnsemblPlants" id="Zm00001eb241880_P001"/>
    </source>
</evidence>
<keyword evidence="4" id="KW-0862">Zinc</keyword>
<dbReference type="InterPro" id="IPR006629">
    <property type="entry name" value="LITAF"/>
</dbReference>
<sequence length="184" mass="19771">MATTKDPATTGGEPAIGIPYHPAAEAQGHYYYAPPPNPYAAGMPPPNAIYAGAPKGVPLQQTMFRDTPAPFHCQACGEAAVSSVRSKPSLASVVACMMPFMLGVCFLCPSMDCLWHKYHYCPSCGEKVWASRSHALLFSRSCAPVVFHLSSCDETLQVGEFRKSDPCLVVDATRWSEPSFAVPA</sequence>
<dbReference type="InParanoid" id="A0A804PI97"/>
<evidence type="ECO:0000256" key="5">
    <source>
        <dbReference type="ARBA" id="ARBA00023136"/>
    </source>
</evidence>
<protein>
    <recommendedName>
        <fullName evidence="6">LITAF domain-containing protein</fullName>
    </recommendedName>
</protein>
<reference evidence="7" key="2">
    <citation type="submission" date="2019-07" db="EMBL/GenBank/DDBJ databases">
        <authorList>
            <person name="Seetharam A."/>
            <person name="Woodhouse M."/>
            <person name="Cannon E."/>
        </authorList>
    </citation>
    <scope>NUCLEOTIDE SEQUENCE [LARGE SCALE GENOMIC DNA]</scope>
    <source>
        <strain evidence="7">cv. B73</strain>
    </source>
</reference>
<evidence type="ECO:0000256" key="3">
    <source>
        <dbReference type="ARBA" id="ARBA00022723"/>
    </source>
</evidence>
<evidence type="ECO:0000256" key="1">
    <source>
        <dbReference type="ARBA" id="ARBA00004170"/>
    </source>
</evidence>
<accession>A0A804PI97</accession>
<keyword evidence="5" id="KW-0472">Membrane</keyword>
<dbReference type="Pfam" id="PF10601">
    <property type="entry name" value="zf-LITAF-like"/>
    <property type="match status" value="1"/>
</dbReference>
<evidence type="ECO:0000313" key="8">
    <source>
        <dbReference type="Proteomes" id="UP000007305"/>
    </source>
</evidence>
<dbReference type="AlphaFoldDB" id="A0A804PI97"/>
<name>A0A804PI97_MAIZE</name>
<keyword evidence="9" id="KW-1267">Proteomics identification</keyword>
<dbReference type="Proteomes" id="UP000007305">
    <property type="component" value="Chromosome 5"/>
</dbReference>
<feature type="domain" description="LITAF" evidence="6">
    <location>
        <begin position="53"/>
        <end position="133"/>
    </location>
</feature>
<reference evidence="8" key="1">
    <citation type="journal article" date="2009" name="Science">
        <title>The B73 maize genome: complexity, diversity, and dynamics.</title>
        <authorList>
            <person name="Schnable P.S."/>
            <person name="Ware D."/>
            <person name="Fulton R.S."/>
            <person name="Stein J.C."/>
            <person name="Wei F."/>
            <person name="Pasternak S."/>
            <person name="Liang C."/>
            <person name="Zhang J."/>
            <person name="Fulton L."/>
            <person name="Graves T.A."/>
            <person name="Minx P."/>
            <person name="Reily A.D."/>
            <person name="Courtney L."/>
            <person name="Kruchowski S.S."/>
            <person name="Tomlinson C."/>
            <person name="Strong C."/>
            <person name="Delehaunty K."/>
            <person name="Fronick C."/>
            <person name="Courtney B."/>
            <person name="Rock S.M."/>
            <person name="Belter E."/>
            <person name="Du F."/>
            <person name="Kim K."/>
            <person name="Abbott R.M."/>
            <person name="Cotton M."/>
            <person name="Levy A."/>
            <person name="Marchetto P."/>
            <person name="Ochoa K."/>
            <person name="Jackson S.M."/>
            <person name="Gillam B."/>
            <person name="Chen W."/>
            <person name="Yan L."/>
            <person name="Higginbotham J."/>
            <person name="Cardenas M."/>
            <person name="Waligorski J."/>
            <person name="Applebaum E."/>
            <person name="Phelps L."/>
            <person name="Falcone J."/>
            <person name="Kanchi K."/>
            <person name="Thane T."/>
            <person name="Scimone A."/>
            <person name="Thane N."/>
            <person name="Henke J."/>
            <person name="Wang T."/>
            <person name="Ruppert J."/>
            <person name="Shah N."/>
            <person name="Rotter K."/>
            <person name="Hodges J."/>
            <person name="Ingenthron E."/>
            <person name="Cordes M."/>
            <person name="Kohlberg S."/>
            <person name="Sgro J."/>
            <person name="Delgado B."/>
            <person name="Mead K."/>
            <person name="Chinwalla A."/>
            <person name="Leonard S."/>
            <person name="Crouse K."/>
            <person name="Collura K."/>
            <person name="Kudrna D."/>
            <person name="Currie J."/>
            <person name="He R."/>
            <person name="Angelova A."/>
            <person name="Rajasekar S."/>
            <person name="Mueller T."/>
            <person name="Lomeli R."/>
            <person name="Scara G."/>
            <person name="Ko A."/>
            <person name="Delaney K."/>
            <person name="Wissotski M."/>
            <person name="Lopez G."/>
            <person name="Campos D."/>
            <person name="Braidotti M."/>
            <person name="Ashley E."/>
            <person name="Golser W."/>
            <person name="Kim H."/>
            <person name="Lee S."/>
            <person name="Lin J."/>
            <person name="Dujmic Z."/>
            <person name="Kim W."/>
            <person name="Talag J."/>
            <person name="Zuccolo A."/>
            <person name="Fan C."/>
            <person name="Sebastian A."/>
            <person name="Kramer M."/>
            <person name="Spiegel L."/>
            <person name="Nascimento L."/>
            <person name="Zutavern T."/>
            <person name="Miller B."/>
            <person name="Ambroise C."/>
            <person name="Muller S."/>
            <person name="Spooner W."/>
            <person name="Narechania A."/>
            <person name="Ren L."/>
            <person name="Wei S."/>
            <person name="Kumari S."/>
            <person name="Faga B."/>
            <person name="Levy M.J."/>
            <person name="McMahan L."/>
            <person name="Van Buren P."/>
            <person name="Vaughn M.W."/>
            <person name="Ying K."/>
            <person name="Yeh C.-T."/>
            <person name="Emrich S.J."/>
            <person name="Jia Y."/>
            <person name="Kalyanaraman A."/>
            <person name="Hsia A.-P."/>
            <person name="Barbazuk W.B."/>
            <person name="Baucom R.S."/>
            <person name="Brutnell T.P."/>
            <person name="Carpita N.C."/>
            <person name="Chaparro C."/>
            <person name="Chia J.-M."/>
            <person name="Deragon J.-M."/>
            <person name="Estill J.C."/>
            <person name="Fu Y."/>
            <person name="Jeddeloh J.A."/>
            <person name="Han Y."/>
            <person name="Lee H."/>
            <person name="Li P."/>
            <person name="Lisch D.R."/>
            <person name="Liu S."/>
            <person name="Liu Z."/>
            <person name="Nagel D.H."/>
            <person name="McCann M.C."/>
            <person name="SanMiguel P."/>
            <person name="Myers A.M."/>
            <person name="Nettleton D."/>
            <person name="Nguyen J."/>
            <person name="Penning B.W."/>
            <person name="Ponnala L."/>
            <person name="Schneider K.L."/>
            <person name="Schwartz D.C."/>
            <person name="Sharma A."/>
            <person name="Soderlund C."/>
            <person name="Springer N.M."/>
            <person name="Sun Q."/>
            <person name="Wang H."/>
            <person name="Waterman M."/>
            <person name="Westerman R."/>
            <person name="Wolfgruber T.K."/>
            <person name="Yang L."/>
            <person name="Yu Y."/>
            <person name="Zhang L."/>
            <person name="Zhou S."/>
            <person name="Zhu Q."/>
            <person name="Bennetzen J.L."/>
            <person name="Dawe R.K."/>
            <person name="Jiang J."/>
            <person name="Jiang N."/>
            <person name="Presting G.G."/>
            <person name="Wessler S.R."/>
            <person name="Aluru S."/>
            <person name="Martienssen R.A."/>
            <person name="Clifton S.W."/>
            <person name="McCombie W.R."/>
            <person name="Wing R.A."/>
            <person name="Wilson R.K."/>
        </authorList>
    </citation>
    <scope>NUCLEOTIDE SEQUENCE [LARGE SCALE GENOMIC DNA]</scope>
    <source>
        <strain evidence="8">cv. B73</strain>
    </source>
</reference>
<keyword evidence="3" id="KW-0479">Metal-binding</keyword>
<dbReference type="PROSITE" id="PS51837">
    <property type="entry name" value="LITAF"/>
    <property type="match status" value="1"/>
</dbReference>
<comment type="subcellular location">
    <subcellularLocation>
        <location evidence="1">Membrane</location>
        <topology evidence="1">Peripheral membrane protein</topology>
    </subcellularLocation>
</comment>
<dbReference type="GO" id="GO:0046872">
    <property type="term" value="F:metal ion binding"/>
    <property type="evidence" value="ECO:0007669"/>
    <property type="project" value="UniProtKB-KW"/>
</dbReference>
<keyword evidence="8" id="KW-1185">Reference proteome</keyword>
<dbReference type="PANTHER" id="PTHR23292:SF6">
    <property type="entry name" value="FI16602P1-RELATED"/>
    <property type="match status" value="1"/>
</dbReference>
<proteinExistence type="evidence at protein level"/>
<dbReference type="Gramene" id="Zm00001eb241880_T001">
    <property type="protein sequence ID" value="Zm00001eb241880_P001"/>
    <property type="gene ID" value="Zm00001eb241880"/>
</dbReference>
<organism evidence="7 8">
    <name type="scientific">Zea mays</name>
    <name type="common">Maize</name>
    <dbReference type="NCBI Taxonomy" id="4577"/>
    <lineage>
        <taxon>Eukaryota</taxon>
        <taxon>Viridiplantae</taxon>
        <taxon>Streptophyta</taxon>
        <taxon>Embryophyta</taxon>
        <taxon>Tracheophyta</taxon>
        <taxon>Spermatophyta</taxon>
        <taxon>Magnoliopsida</taxon>
        <taxon>Liliopsida</taxon>
        <taxon>Poales</taxon>
        <taxon>Poaceae</taxon>
        <taxon>PACMAD clade</taxon>
        <taxon>Panicoideae</taxon>
        <taxon>Andropogonodae</taxon>
        <taxon>Andropogoneae</taxon>
        <taxon>Tripsacinae</taxon>
        <taxon>Zea</taxon>
    </lineage>
</organism>
<evidence type="ECO:0000256" key="4">
    <source>
        <dbReference type="ARBA" id="ARBA00022833"/>
    </source>
</evidence>
<gene>
    <name evidence="7" type="primary">LOC100283987</name>
</gene>
<evidence type="ECO:0000256" key="2">
    <source>
        <dbReference type="ARBA" id="ARBA00005975"/>
    </source>
</evidence>
<dbReference type="GO" id="GO:0016020">
    <property type="term" value="C:membrane"/>
    <property type="evidence" value="ECO:0007669"/>
    <property type="project" value="UniProtKB-SubCell"/>
</dbReference>
<dbReference type="InterPro" id="IPR037519">
    <property type="entry name" value="LITAF_fam"/>
</dbReference>
<dbReference type="FunCoup" id="A0A804PI97">
    <property type="interactions" value="402"/>
</dbReference>
<dbReference type="SMART" id="SM00714">
    <property type="entry name" value="LITAF"/>
    <property type="match status" value="1"/>
</dbReference>
<comment type="similarity">
    <text evidence="2">Belongs to the CDIP1/LITAF family.</text>
</comment>
<reference evidence="7" key="3">
    <citation type="submission" date="2021-05" db="UniProtKB">
        <authorList>
            <consortium name="EnsemblPlants"/>
        </authorList>
    </citation>
    <scope>IDENTIFICATION</scope>
    <source>
        <strain evidence="7">cv. B73</strain>
    </source>
</reference>
<dbReference type="EnsemblPlants" id="Zm00001eb241880_T001">
    <property type="protein sequence ID" value="Zm00001eb241880_P001"/>
    <property type="gene ID" value="Zm00001eb241880"/>
</dbReference>
<dbReference type="PANTHER" id="PTHR23292">
    <property type="entry name" value="LIPOPOLYSACCHARIDE-INDUCED TUMOR NECROSIS FACTOR-ALPHA FACTOR"/>
    <property type="match status" value="1"/>
</dbReference>
<evidence type="ECO:0007829" key="9">
    <source>
        <dbReference type="PeptideAtlas" id="A0A804PI97"/>
    </source>
</evidence>
<evidence type="ECO:0000259" key="6">
    <source>
        <dbReference type="PROSITE" id="PS51837"/>
    </source>
</evidence>